<dbReference type="Proteomes" id="UP000654075">
    <property type="component" value="Unassembled WGS sequence"/>
</dbReference>
<evidence type="ECO:0000256" key="2">
    <source>
        <dbReference type="SAM" id="Phobius"/>
    </source>
</evidence>
<feature type="region of interest" description="Disordered" evidence="1">
    <location>
        <begin position="319"/>
        <end position="339"/>
    </location>
</feature>
<name>A0A813G0W6_POLGL</name>
<feature type="compositionally biased region" description="Basic and acidic residues" evidence="1">
    <location>
        <begin position="185"/>
        <end position="194"/>
    </location>
</feature>
<gene>
    <name evidence="3" type="ORF">PGLA1383_LOCUS36120</name>
    <name evidence="4" type="ORF">PGLA2088_LOCUS4227</name>
</gene>
<dbReference type="AlphaFoldDB" id="A0A813G0W6"/>
<organism evidence="3 5">
    <name type="scientific">Polarella glacialis</name>
    <name type="common">Dinoflagellate</name>
    <dbReference type="NCBI Taxonomy" id="89957"/>
    <lineage>
        <taxon>Eukaryota</taxon>
        <taxon>Sar</taxon>
        <taxon>Alveolata</taxon>
        <taxon>Dinophyceae</taxon>
        <taxon>Suessiales</taxon>
        <taxon>Suessiaceae</taxon>
        <taxon>Polarella</taxon>
    </lineage>
</organism>
<evidence type="ECO:0000313" key="3">
    <source>
        <dbReference type="EMBL" id="CAE8618503.1"/>
    </source>
</evidence>
<keyword evidence="5" id="KW-1185">Reference proteome</keyword>
<feature type="transmembrane region" description="Helical" evidence="2">
    <location>
        <begin position="105"/>
        <end position="125"/>
    </location>
</feature>
<reference evidence="3" key="1">
    <citation type="submission" date="2021-02" db="EMBL/GenBank/DDBJ databases">
        <authorList>
            <person name="Dougan E. K."/>
            <person name="Rhodes N."/>
            <person name="Thang M."/>
            <person name="Chan C."/>
        </authorList>
    </citation>
    <scope>NUCLEOTIDE SEQUENCE</scope>
</reference>
<evidence type="ECO:0000256" key="1">
    <source>
        <dbReference type="SAM" id="MobiDB-lite"/>
    </source>
</evidence>
<feature type="region of interest" description="Disordered" evidence="1">
    <location>
        <begin position="165"/>
        <end position="197"/>
    </location>
</feature>
<protein>
    <submittedName>
        <fullName evidence="3">Uncharacterized protein</fullName>
    </submittedName>
</protein>
<sequence>MPAFQLAMGQGSSSRFLGGEERAGAARTLAGGPPNDATTVKTGGSTVKGAAAAVRTAAAATAMLGAATVLALLGSSAAGAGALGASGLTGLGATMLSVASTTPTAAAAALLGLSTAVALGAVTLLSARFPDAPVKFGWVQPGPWSGKLSSTEDLGIATAAAEPLSKRPRSLDASEEAGFSAEEAPAERDEEPHRKLPRRRVFAGRELGLMRKTRRLVASWTAALIHTGVKLEVDGKRTCLKLVPDTYSLAVGEEVLQLIDLAFELQGQVLRLVTTNSGGGGPEPGVGSRSYALALPDADHALELALTLKVLRAEADSGAGVGAFTERPPDQLGRPPPAE</sequence>
<proteinExistence type="predicted"/>
<dbReference type="Proteomes" id="UP000626109">
    <property type="component" value="Unassembled WGS sequence"/>
</dbReference>
<keyword evidence="2" id="KW-0812">Transmembrane</keyword>
<keyword evidence="2" id="KW-1133">Transmembrane helix</keyword>
<dbReference type="EMBL" id="CAJNNW010003856">
    <property type="protein sequence ID" value="CAE8645796.1"/>
    <property type="molecule type" value="Genomic_DNA"/>
</dbReference>
<evidence type="ECO:0000313" key="5">
    <source>
        <dbReference type="Proteomes" id="UP000654075"/>
    </source>
</evidence>
<dbReference type="EMBL" id="CAJNNV010026564">
    <property type="protein sequence ID" value="CAE8618503.1"/>
    <property type="molecule type" value="Genomic_DNA"/>
</dbReference>
<dbReference type="OrthoDB" id="10466161at2759"/>
<feature type="transmembrane region" description="Helical" evidence="2">
    <location>
        <begin position="52"/>
        <end position="73"/>
    </location>
</feature>
<comment type="caution">
    <text evidence="3">The sequence shown here is derived from an EMBL/GenBank/DDBJ whole genome shotgun (WGS) entry which is preliminary data.</text>
</comment>
<accession>A0A813G0W6</accession>
<keyword evidence="2" id="KW-0472">Membrane</keyword>
<evidence type="ECO:0000313" key="4">
    <source>
        <dbReference type="EMBL" id="CAE8645796.1"/>
    </source>
</evidence>
<feature type="transmembrane region" description="Helical" evidence="2">
    <location>
        <begin position="80"/>
        <end position="99"/>
    </location>
</feature>